<evidence type="ECO:0000313" key="1">
    <source>
        <dbReference type="EMBL" id="GBC99702.1"/>
    </source>
</evidence>
<gene>
    <name evidence="1" type="ORF">HRbin17_02233</name>
</gene>
<reference evidence="2" key="1">
    <citation type="submission" date="2017-09" db="EMBL/GenBank/DDBJ databases">
        <title>Metaegenomics of thermophilic ammonia-oxidizing enrichment culture.</title>
        <authorList>
            <person name="Kato S."/>
            <person name="Suzuki K."/>
        </authorList>
    </citation>
    <scope>NUCLEOTIDE SEQUENCE [LARGE SCALE GENOMIC DNA]</scope>
</reference>
<comment type="caution">
    <text evidence="1">The sequence shown here is derived from an EMBL/GenBank/DDBJ whole genome shotgun (WGS) entry which is preliminary data.</text>
</comment>
<dbReference type="AlphaFoldDB" id="A0A2H5XEV1"/>
<organism evidence="1 2">
    <name type="scientific">Candidatus Fervidibacter japonicus</name>
    <dbReference type="NCBI Taxonomy" id="2035412"/>
    <lineage>
        <taxon>Bacteria</taxon>
        <taxon>Candidatus Fervidibacterota</taxon>
        <taxon>Candidatus Fervidibacter</taxon>
    </lineage>
</organism>
<evidence type="ECO:0000313" key="2">
    <source>
        <dbReference type="Proteomes" id="UP000236173"/>
    </source>
</evidence>
<accession>A0A2H5XEV1</accession>
<dbReference type="Proteomes" id="UP000236173">
    <property type="component" value="Unassembled WGS sequence"/>
</dbReference>
<sequence length="137" mass="15720">MSSRSERRESDATALIRLGVAVRFDIGFIGRGNPEITLDKLTRFEREVEIGPRKWFVASFIIVDRIGKGSRIPQIAEQVGATVIQMSLSYWVRLLAQELERQTGYQNELAHMPDEDIKDYLRLKLAEVPIEQFVTVK</sequence>
<name>A0A2H5XEV1_9BACT</name>
<protein>
    <submittedName>
        <fullName evidence="1">Uncharacterized protein</fullName>
    </submittedName>
</protein>
<dbReference type="EMBL" id="BEHT01000035">
    <property type="protein sequence ID" value="GBC99702.1"/>
    <property type="molecule type" value="Genomic_DNA"/>
</dbReference>
<proteinExistence type="predicted"/>